<name>A0A1M4V933_9FLAO</name>
<gene>
    <name evidence="2" type="ORF">SAMN03080594_101886</name>
</gene>
<reference evidence="3" key="1">
    <citation type="submission" date="2016-11" db="EMBL/GenBank/DDBJ databases">
        <authorList>
            <person name="Varghese N."/>
            <person name="Submissions S."/>
        </authorList>
    </citation>
    <scope>NUCLEOTIDE SEQUENCE [LARGE SCALE GENOMIC DNA]</scope>
    <source>
        <strain evidence="3">DSM 17539</strain>
    </source>
</reference>
<feature type="coiled-coil region" evidence="1">
    <location>
        <begin position="125"/>
        <end position="152"/>
    </location>
</feature>
<dbReference type="EMBL" id="FQUX01000001">
    <property type="protein sequence ID" value="SHE65397.1"/>
    <property type="molecule type" value="Genomic_DNA"/>
</dbReference>
<keyword evidence="3" id="KW-1185">Reference proteome</keyword>
<dbReference type="Proteomes" id="UP000184406">
    <property type="component" value="Unassembled WGS sequence"/>
</dbReference>
<organism evidence="2 3">
    <name type="scientific">Arenibacter palladensis</name>
    <dbReference type="NCBI Taxonomy" id="237373"/>
    <lineage>
        <taxon>Bacteria</taxon>
        <taxon>Pseudomonadati</taxon>
        <taxon>Bacteroidota</taxon>
        <taxon>Flavobacteriia</taxon>
        <taxon>Flavobacteriales</taxon>
        <taxon>Flavobacteriaceae</taxon>
        <taxon>Arenibacter</taxon>
    </lineage>
</organism>
<protein>
    <submittedName>
        <fullName evidence="2">Uncharacterized protein</fullName>
    </submittedName>
</protein>
<proteinExistence type="predicted"/>
<evidence type="ECO:0000313" key="2">
    <source>
        <dbReference type="EMBL" id="SHE65397.1"/>
    </source>
</evidence>
<sequence length="153" mass="17321">MVTLAVYNSNKLYPMTKNKLILILSVLIAATYSCKDQNKENSQMKSVMAVHDEVMPKMGTISKLVSQLDEKITNDSSSDNYVAAREDLKEAHKAMMDWMKGFGDRFDGDEILNGKALTEEKQKWLDEEEAKVKALRDQINSSIKQAEDLLQSN</sequence>
<dbReference type="AlphaFoldDB" id="A0A1M4V933"/>
<evidence type="ECO:0000256" key="1">
    <source>
        <dbReference type="SAM" id="Coils"/>
    </source>
</evidence>
<evidence type="ECO:0000313" key="3">
    <source>
        <dbReference type="Proteomes" id="UP000184406"/>
    </source>
</evidence>
<keyword evidence="1" id="KW-0175">Coiled coil</keyword>
<accession>A0A1M4V933</accession>